<accession>A0A9W5X6S8</accession>
<evidence type="ECO:0000256" key="1">
    <source>
        <dbReference type="SAM" id="MobiDB-lite"/>
    </source>
</evidence>
<sequence>MRLKVIELEQQQLEKSKETIRSLIQVMELEGKEDWDNLFTKFFPPQKDKKQMREIWNRHFTAKEQRLLKNLPKAGKDYEEISKWVDIVNDIRKNLDKDPTSNEAQKLQDDGWI</sequence>
<dbReference type="AlphaFoldDB" id="A0A9W5X6S8"/>
<dbReference type="Proteomes" id="UP000621492">
    <property type="component" value="Unassembled WGS sequence"/>
</dbReference>
<organism evidence="2 3">
    <name type="scientific">Lentibacillus populi</name>
    <dbReference type="NCBI Taxonomy" id="1827502"/>
    <lineage>
        <taxon>Bacteria</taxon>
        <taxon>Bacillati</taxon>
        <taxon>Bacillota</taxon>
        <taxon>Bacilli</taxon>
        <taxon>Bacillales</taxon>
        <taxon>Bacillaceae</taxon>
        <taxon>Lentibacillus</taxon>
    </lineage>
</organism>
<protein>
    <submittedName>
        <fullName evidence="2">Uncharacterized protein</fullName>
    </submittedName>
</protein>
<evidence type="ECO:0000313" key="2">
    <source>
        <dbReference type="EMBL" id="GGB50787.1"/>
    </source>
</evidence>
<dbReference type="EMBL" id="BMJD01000027">
    <property type="protein sequence ID" value="GGB50787.1"/>
    <property type="molecule type" value="Genomic_DNA"/>
</dbReference>
<feature type="region of interest" description="Disordered" evidence="1">
    <location>
        <begin position="94"/>
        <end position="113"/>
    </location>
</feature>
<reference evidence="2" key="2">
    <citation type="submission" date="2020-09" db="EMBL/GenBank/DDBJ databases">
        <authorList>
            <person name="Sun Q."/>
            <person name="Zhou Y."/>
        </authorList>
    </citation>
    <scope>NUCLEOTIDE SEQUENCE</scope>
    <source>
        <strain evidence="2">CGMCC 1.15454</strain>
    </source>
</reference>
<dbReference type="RefSeq" id="WP_159457865.1">
    <property type="nucleotide sequence ID" value="NZ_BMJD01000027.1"/>
</dbReference>
<comment type="caution">
    <text evidence="2">The sequence shown here is derived from an EMBL/GenBank/DDBJ whole genome shotgun (WGS) entry which is preliminary data.</text>
</comment>
<gene>
    <name evidence="2" type="ORF">GCM10011409_30420</name>
</gene>
<evidence type="ECO:0000313" key="3">
    <source>
        <dbReference type="Proteomes" id="UP000621492"/>
    </source>
</evidence>
<proteinExistence type="predicted"/>
<name>A0A9W5X6S8_9BACI</name>
<keyword evidence="3" id="KW-1185">Reference proteome</keyword>
<reference evidence="2" key="1">
    <citation type="journal article" date="2014" name="Int. J. Syst. Evol. Microbiol.">
        <title>Complete genome sequence of Corynebacterium casei LMG S-19264T (=DSM 44701T), isolated from a smear-ripened cheese.</title>
        <authorList>
            <consortium name="US DOE Joint Genome Institute (JGI-PGF)"/>
            <person name="Walter F."/>
            <person name="Albersmeier A."/>
            <person name="Kalinowski J."/>
            <person name="Ruckert C."/>
        </authorList>
    </citation>
    <scope>NUCLEOTIDE SEQUENCE</scope>
    <source>
        <strain evidence="2">CGMCC 1.15454</strain>
    </source>
</reference>